<proteinExistence type="predicted"/>
<sequence>MSECECSVLRVCASVCE</sequence>
<protein>
    <submittedName>
        <fullName evidence="1">Uncharacterized protein</fullName>
    </submittedName>
</protein>
<accession>A0A0E9U7I8</accession>
<evidence type="ECO:0000313" key="1">
    <source>
        <dbReference type="EMBL" id="JAH61135.1"/>
    </source>
</evidence>
<name>A0A0E9U7I8_ANGAN</name>
<reference evidence="1" key="2">
    <citation type="journal article" date="2015" name="Fish Shellfish Immunol.">
        <title>Early steps in the European eel (Anguilla anguilla)-Vibrio vulnificus interaction in the gills: Role of the RtxA13 toxin.</title>
        <authorList>
            <person name="Callol A."/>
            <person name="Pajuelo D."/>
            <person name="Ebbesson L."/>
            <person name="Teles M."/>
            <person name="MacKenzie S."/>
            <person name="Amaro C."/>
        </authorList>
    </citation>
    <scope>NUCLEOTIDE SEQUENCE</scope>
</reference>
<reference evidence="1" key="1">
    <citation type="submission" date="2014-11" db="EMBL/GenBank/DDBJ databases">
        <authorList>
            <person name="Amaro Gonzalez C."/>
        </authorList>
    </citation>
    <scope>NUCLEOTIDE SEQUENCE</scope>
</reference>
<dbReference type="EMBL" id="GBXM01047442">
    <property type="protein sequence ID" value="JAH61135.1"/>
    <property type="molecule type" value="Transcribed_RNA"/>
</dbReference>
<dbReference type="AlphaFoldDB" id="A0A0E9U7I8"/>
<organism evidence="1">
    <name type="scientific">Anguilla anguilla</name>
    <name type="common">European freshwater eel</name>
    <name type="synonym">Muraena anguilla</name>
    <dbReference type="NCBI Taxonomy" id="7936"/>
    <lineage>
        <taxon>Eukaryota</taxon>
        <taxon>Metazoa</taxon>
        <taxon>Chordata</taxon>
        <taxon>Craniata</taxon>
        <taxon>Vertebrata</taxon>
        <taxon>Euteleostomi</taxon>
        <taxon>Actinopterygii</taxon>
        <taxon>Neopterygii</taxon>
        <taxon>Teleostei</taxon>
        <taxon>Anguilliformes</taxon>
        <taxon>Anguillidae</taxon>
        <taxon>Anguilla</taxon>
    </lineage>
</organism>